<dbReference type="AlphaFoldDB" id="A0AAW9RPD5"/>
<dbReference type="Proteomes" id="UP001403385">
    <property type="component" value="Unassembled WGS sequence"/>
</dbReference>
<dbReference type="PANTHER" id="PTHR30572">
    <property type="entry name" value="MEMBRANE COMPONENT OF TRANSPORTER-RELATED"/>
    <property type="match status" value="1"/>
</dbReference>
<evidence type="ECO:0000313" key="11">
    <source>
        <dbReference type="Proteomes" id="UP001403385"/>
    </source>
</evidence>
<feature type="domain" description="ABC3 transporter permease C-terminal" evidence="8">
    <location>
        <begin position="299"/>
        <end position="410"/>
    </location>
</feature>
<keyword evidence="3 7" id="KW-0812">Transmembrane</keyword>
<evidence type="ECO:0000313" key="10">
    <source>
        <dbReference type="EMBL" id="MEN7546659.1"/>
    </source>
</evidence>
<dbReference type="GO" id="GO:0022857">
    <property type="term" value="F:transmembrane transporter activity"/>
    <property type="evidence" value="ECO:0007669"/>
    <property type="project" value="TreeGrafter"/>
</dbReference>
<feature type="transmembrane region" description="Helical" evidence="7">
    <location>
        <begin position="28"/>
        <end position="47"/>
    </location>
</feature>
<dbReference type="EMBL" id="JBDKWZ010000001">
    <property type="protein sequence ID" value="MEN7546659.1"/>
    <property type="molecule type" value="Genomic_DNA"/>
</dbReference>
<dbReference type="RefSeq" id="WP_346819443.1">
    <property type="nucleotide sequence ID" value="NZ_JBDKWZ010000001.1"/>
</dbReference>
<comment type="caution">
    <text evidence="10">The sequence shown here is derived from an EMBL/GenBank/DDBJ whole genome shotgun (WGS) entry which is preliminary data.</text>
</comment>
<dbReference type="InterPro" id="IPR003838">
    <property type="entry name" value="ABC3_permease_C"/>
</dbReference>
<feature type="transmembrane region" description="Helical" evidence="7">
    <location>
        <begin position="338"/>
        <end position="363"/>
    </location>
</feature>
<dbReference type="PANTHER" id="PTHR30572:SF4">
    <property type="entry name" value="ABC TRANSPORTER PERMEASE YTRF"/>
    <property type="match status" value="1"/>
</dbReference>
<dbReference type="Pfam" id="PF02687">
    <property type="entry name" value="FtsX"/>
    <property type="match status" value="1"/>
</dbReference>
<dbReference type="Pfam" id="PF12704">
    <property type="entry name" value="MacB_PCD"/>
    <property type="match status" value="1"/>
</dbReference>
<evidence type="ECO:0000256" key="1">
    <source>
        <dbReference type="ARBA" id="ARBA00004651"/>
    </source>
</evidence>
<reference evidence="10 11" key="1">
    <citation type="submission" date="2024-04" db="EMBL/GenBank/DDBJ databases">
        <title>Novel genus in family Flammeovirgaceae.</title>
        <authorList>
            <person name="Nguyen T.H."/>
            <person name="Vuong T.Q."/>
            <person name="Le H."/>
            <person name="Kim S.-G."/>
        </authorList>
    </citation>
    <scope>NUCLEOTIDE SEQUENCE [LARGE SCALE GENOMIC DNA]</scope>
    <source>
        <strain evidence="10 11">JCM 23209</strain>
    </source>
</reference>
<evidence type="ECO:0000256" key="6">
    <source>
        <dbReference type="ARBA" id="ARBA00038076"/>
    </source>
</evidence>
<comment type="subcellular location">
    <subcellularLocation>
        <location evidence="1">Cell membrane</location>
        <topology evidence="1">Multi-pass membrane protein</topology>
    </subcellularLocation>
</comment>
<dbReference type="InterPro" id="IPR050250">
    <property type="entry name" value="Macrolide_Exporter_MacB"/>
</dbReference>
<evidence type="ECO:0000256" key="4">
    <source>
        <dbReference type="ARBA" id="ARBA00022989"/>
    </source>
</evidence>
<dbReference type="GO" id="GO:0005886">
    <property type="term" value="C:plasma membrane"/>
    <property type="evidence" value="ECO:0007669"/>
    <property type="project" value="UniProtKB-SubCell"/>
</dbReference>
<comment type="similarity">
    <text evidence="6">Belongs to the ABC-4 integral membrane protein family.</text>
</comment>
<evidence type="ECO:0000256" key="3">
    <source>
        <dbReference type="ARBA" id="ARBA00022692"/>
    </source>
</evidence>
<accession>A0AAW9RPD5</accession>
<sequence length="417" mass="46440">MILFFKLFKESFRFAGQALRGNLLRTTLSLLGVTVGIFSIVAVLTVVDALDSSLKKSFSFLGDRVIYVEKWPWQFGGGEYPWWKYIKRPQPDLEDYLFLEANLTQVEAISLFDVKGGATLKYKNNSMTSVAIMGATHTQTQVSEMKIERGRFFSKQEADHAKNVVVIGSTVAEELFGRAEPMGKQIKIKGIRFNVVGILEKQGENLLPTPNFDEMCMIPYYSMAKMYASRNRGLSPIISLKGKSTDPSLRELEAEARGLLRAHRRLKPKEEDNFALNRTEAFADFMQSLIGVLKFASWCIGSFALLVGGFGIANIMFVSVKERTNLIGIQKSLGAKNYFILLQFLFEAIFLSVFGGMFGLLLVSLLSLFSTETFIITLSIENIFLGLTVASVIGILSGIIPAMMASRMDPVIAIRST</sequence>
<evidence type="ECO:0000256" key="7">
    <source>
        <dbReference type="SAM" id="Phobius"/>
    </source>
</evidence>
<keyword evidence="2" id="KW-1003">Cell membrane</keyword>
<organism evidence="10 11">
    <name type="scientific">Rapidithrix thailandica</name>
    <dbReference type="NCBI Taxonomy" id="413964"/>
    <lineage>
        <taxon>Bacteria</taxon>
        <taxon>Pseudomonadati</taxon>
        <taxon>Bacteroidota</taxon>
        <taxon>Cytophagia</taxon>
        <taxon>Cytophagales</taxon>
        <taxon>Flammeovirgaceae</taxon>
        <taxon>Rapidithrix</taxon>
    </lineage>
</organism>
<feature type="transmembrane region" description="Helical" evidence="7">
    <location>
        <begin position="295"/>
        <end position="317"/>
    </location>
</feature>
<evidence type="ECO:0000256" key="5">
    <source>
        <dbReference type="ARBA" id="ARBA00023136"/>
    </source>
</evidence>
<keyword evidence="11" id="KW-1185">Reference proteome</keyword>
<evidence type="ECO:0000259" key="9">
    <source>
        <dbReference type="Pfam" id="PF12704"/>
    </source>
</evidence>
<protein>
    <submittedName>
        <fullName evidence="10">ABC transporter permease</fullName>
    </submittedName>
</protein>
<evidence type="ECO:0000259" key="8">
    <source>
        <dbReference type="Pfam" id="PF02687"/>
    </source>
</evidence>
<keyword evidence="5 7" id="KW-0472">Membrane</keyword>
<feature type="transmembrane region" description="Helical" evidence="7">
    <location>
        <begin position="383"/>
        <end position="405"/>
    </location>
</feature>
<proteinExistence type="inferred from homology"/>
<dbReference type="InterPro" id="IPR025857">
    <property type="entry name" value="MacB_PCD"/>
</dbReference>
<feature type="domain" description="MacB-like periplasmic core" evidence="9">
    <location>
        <begin position="26"/>
        <end position="227"/>
    </location>
</feature>
<gene>
    <name evidence="10" type="ORF">AAG747_01990</name>
</gene>
<keyword evidence="4 7" id="KW-1133">Transmembrane helix</keyword>
<name>A0AAW9RPD5_9BACT</name>
<evidence type="ECO:0000256" key="2">
    <source>
        <dbReference type="ARBA" id="ARBA00022475"/>
    </source>
</evidence>